<accession>A0A090XBW5</accession>
<evidence type="ECO:0000313" key="1">
    <source>
        <dbReference type="EMBL" id="JAC92600.1"/>
    </source>
</evidence>
<sequence>MRTTRLIVGNCFVVCLRFGNQLSPTFAIKGNAKTWRRIATKKIQDLCKNHTAGKLEEVNVRPRECRATCILSYLVFLTSSIVCVL</sequence>
<protein>
    <submittedName>
        <fullName evidence="1">Putative salivary secreted protein</fullName>
    </submittedName>
</protein>
<dbReference type="EMBL" id="GBIH01002110">
    <property type="protein sequence ID" value="JAC92600.1"/>
    <property type="molecule type" value="mRNA"/>
</dbReference>
<organism evidence="1">
    <name type="scientific">Ixodes ricinus</name>
    <name type="common">Common tick</name>
    <name type="synonym">Acarus ricinus</name>
    <dbReference type="NCBI Taxonomy" id="34613"/>
    <lineage>
        <taxon>Eukaryota</taxon>
        <taxon>Metazoa</taxon>
        <taxon>Ecdysozoa</taxon>
        <taxon>Arthropoda</taxon>
        <taxon>Chelicerata</taxon>
        <taxon>Arachnida</taxon>
        <taxon>Acari</taxon>
        <taxon>Parasitiformes</taxon>
        <taxon>Ixodida</taxon>
        <taxon>Ixodoidea</taxon>
        <taxon>Ixodidae</taxon>
        <taxon>Ixodinae</taxon>
        <taxon>Ixodes</taxon>
    </lineage>
</organism>
<dbReference type="AlphaFoldDB" id="A0A090XBW5"/>
<proteinExistence type="evidence at transcript level"/>
<reference evidence="1" key="1">
    <citation type="journal article" date="2015" name="PLoS Negl. Trop. Dis.">
        <title>Deep Sequencing Analysis of the Ixodes ricinus Haemocytome.</title>
        <authorList>
            <person name="Kotsyfakis M."/>
            <person name="Kopacek P."/>
            <person name="Franta Z."/>
            <person name="Pedra J.H."/>
            <person name="Ribeiro J.M."/>
        </authorList>
    </citation>
    <scope>NUCLEOTIDE SEQUENCE</scope>
</reference>
<name>A0A090XBW5_IXORI</name>